<comment type="subcellular location">
    <subcellularLocation>
        <location evidence="1">Cell membrane</location>
        <topology evidence="1">Multi-pass membrane protein</topology>
    </subcellularLocation>
</comment>
<dbReference type="InterPro" id="IPR003972">
    <property type="entry name" value="K_chnl_volt-dep_Kv1"/>
</dbReference>
<evidence type="ECO:0000256" key="6">
    <source>
        <dbReference type="ARBA" id="ARBA00022538"/>
    </source>
</evidence>
<evidence type="ECO:0000256" key="2">
    <source>
        <dbReference type="ARBA" id="ARBA00005659"/>
    </source>
</evidence>
<sequence>MCLVETLHLCRQSLVTQPPCVARRRTQKDLLIPAPSVTKGSTRTLDRLPPPFFFFSPPPISIPRQPTRRRGVDGGSEDTPAHTVRGAARGKDARVVINISGLRFETQLKTLSQFPETLLGDPKKRMRYFDPLRNEYFFDRNRPSFDAILYYYQSGGRLRRPVNVTLDIFSEEIRFYELGEEAIEMFREDEGFIKEEERPLPDNEFQRQVWLLFEYPESSGPARIIAIISVMVILISIVSFCLETLPIFRNDEDEMHKSHASVFSPETNTTIISYTSTYFTDPFFILETLCIIWFSFEFLVRFFACPSKAGFFGNIMNIIDIVAIIPYFITLGTELADRPEDGQPGQQAMSLAILRVIRLVRVFRIFKLSRHSKGLQILGQTLKASMRELGLLIFFLFIGVILFSSAVYFAEADEPESQFESIPDAFWWAVVSMTTVGYGDMVPTTIGGKIVGSLCAIAGVLTIALPVPVIVSNFNYFYHRETEGEEQAQFLQVNVPKTDSAEDLKKSRSGSTISKSDYMEIQEAVNNSNEDFQEENLKTANCTLANTNYVNITKMLTDV</sequence>
<evidence type="ECO:0000259" key="23">
    <source>
        <dbReference type="SMART" id="SM00225"/>
    </source>
</evidence>
<keyword evidence="13" id="KW-0406">Ion transport</keyword>
<accession>A0A3B3DJR9</accession>
<evidence type="ECO:0000256" key="12">
    <source>
        <dbReference type="ARBA" id="ARBA00022989"/>
    </source>
</evidence>
<evidence type="ECO:0000256" key="18">
    <source>
        <dbReference type="ARBA" id="ARBA00023303"/>
    </source>
</evidence>
<reference evidence="24" key="1">
    <citation type="submission" date="2025-08" db="UniProtKB">
        <authorList>
            <consortium name="Ensembl"/>
        </authorList>
    </citation>
    <scope>IDENTIFICATION</scope>
</reference>
<dbReference type="Gene3D" id="1.20.120.350">
    <property type="entry name" value="Voltage-gated potassium channels. Chain C"/>
    <property type="match status" value="1"/>
</dbReference>
<comment type="catalytic activity">
    <reaction evidence="20">
        <text>K(+)(in) = K(+)(out)</text>
        <dbReference type="Rhea" id="RHEA:29463"/>
        <dbReference type="ChEBI" id="CHEBI:29103"/>
    </reaction>
</comment>
<name>A0A3B3DJR9_ORYME</name>
<keyword evidence="6" id="KW-0633">Potassium transport</keyword>
<keyword evidence="25" id="KW-1185">Reference proteome</keyword>
<dbReference type="InterPro" id="IPR000210">
    <property type="entry name" value="BTB/POZ_dom"/>
</dbReference>
<dbReference type="OMA" id="RNDEDDM"/>
<dbReference type="InterPro" id="IPR011333">
    <property type="entry name" value="SKP1/BTB/POZ_sf"/>
</dbReference>
<keyword evidence="16" id="KW-0325">Glycoprotein</keyword>
<dbReference type="SMART" id="SM00225">
    <property type="entry name" value="BTB"/>
    <property type="match status" value="1"/>
</dbReference>
<dbReference type="GO" id="GO:0044224">
    <property type="term" value="C:juxtaparanode region of axon"/>
    <property type="evidence" value="ECO:0007669"/>
    <property type="project" value="TreeGrafter"/>
</dbReference>
<evidence type="ECO:0000256" key="4">
    <source>
        <dbReference type="ARBA" id="ARBA00022448"/>
    </source>
</evidence>
<evidence type="ECO:0000256" key="20">
    <source>
        <dbReference type="ARBA" id="ARBA00034430"/>
    </source>
</evidence>
<dbReference type="PRINTS" id="PR01509">
    <property type="entry name" value="KV12CHANNEL"/>
</dbReference>
<evidence type="ECO:0000256" key="10">
    <source>
        <dbReference type="ARBA" id="ARBA00022882"/>
    </source>
</evidence>
<evidence type="ECO:0000256" key="7">
    <source>
        <dbReference type="ARBA" id="ARBA00022553"/>
    </source>
</evidence>
<dbReference type="Pfam" id="PF02214">
    <property type="entry name" value="BTB_2"/>
    <property type="match status" value="1"/>
</dbReference>
<evidence type="ECO:0000313" key="24">
    <source>
        <dbReference type="Ensembl" id="ENSOMEP00000030363.1"/>
    </source>
</evidence>
<proteinExistence type="inferred from homology"/>
<keyword evidence="12 22" id="KW-1133">Transmembrane helix</keyword>
<dbReference type="PRINTS" id="PR00169">
    <property type="entry name" value="KCHANNEL"/>
</dbReference>
<dbReference type="AlphaFoldDB" id="A0A3B3DJR9"/>
<dbReference type="STRING" id="30732.ENSOMEP00000030363"/>
<comment type="similarity">
    <text evidence="2">Belongs to the potassium channel family. A (Shaker) (TC 1.A.1.2) subfamily. Kv1.2/KCNA2 sub-subfamily.</text>
</comment>
<dbReference type="GO" id="GO:0001508">
    <property type="term" value="P:action potential"/>
    <property type="evidence" value="ECO:0007669"/>
    <property type="project" value="TreeGrafter"/>
</dbReference>
<evidence type="ECO:0000256" key="9">
    <source>
        <dbReference type="ARBA" id="ARBA00022826"/>
    </source>
</evidence>
<dbReference type="Pfam" id="PF00520">
    <property type="entry name" value="Ion_trans"/>
    <property type="match status" value="1"/>
</dbReference>
<dbReference type="GO" id="GO:0030425">
    <property type="term" value="C:dendrite"/>
    <property type="evidence" value="ECO:0007669"/>
    <property type="project" value="TreeGrafter"/>
</dbReference>
<dbReference type="FunFam" id="1.20.120.350:FF:000025">
    <property type="entry name" value="Potassium voltage-gated channel subfamily A member 2"/>
    <property type="match status" value="1"/>
</dbReference>
<dbReference type="PRINTS" id="PR01491">
    <property type="entry name" value="KVCHANNEL"/>
</dbReference>
<dbReference type="Gene3D" id="3.30.710.10">
    <property type="entry name" value="Potassium Channel Kv1.1, Chain A"/>
    <property type="match status" value="1"/>
</dbReference>
<dbReference type="Proteomes" id="UP000261560">
    <property type="component" value="Unplaced"/>
</dbReference>
<dbReference type="InterPro" id="IPR027359">
    <property type="entry name" value="Volt_channel_dom_sf"/>
</dbReference>
<keyword evidence="18" id="KW-0407">Ion channel</keyword>
<reference evidence="24" key="2">
    <citation type="submission" date="2025-09" db="UniProtKB">
        <authorList>
            <consortium name="Ensembl"/>
        </authorList>
    </citation>
    <scope>IDENTIFICATION</scope>
</reference>
<feature type="region of interest" description="Disordered" evidence="21">
    <location>
        <begin position="64"/>
        <end position="87"/>
    </location>
</feature>
<dbReference type="GO" id="GO:0030431">
    <property type="term" value="P:sleep"/>
    <property type="evidence" value="ECO:0007669"/>
    <property type="project" value="Ensembl"/>
</dbReference>
<evidence type="ECO:0000256" key="3">
    <source>
        <dbReference type="ARBA" id="ARBA00020934"/>
    </source>
</evidence>
<evidence type="ECO:0000256" key="8">
    <source>
        <dbReference type="ARBA" id="ARBA00022692"/>
    </source>
</evidence>
<dbReference type="GO" id="GO:0005251">
    <property type="term" value="F:delayed rectifier potassium channel activity"/>
    <property type="evidence" value="ECO:0007669"/>
    <property type="project" value="TreeGrafter"/>
</dbReference>
<keyword evidence="8 22" id="KW-0812">Transmembrane</keyword>
<dbReference type="InterPro" id="IPR005821">
    <property type="entry name" value="Ion_trans_dom"/>
</dbReference>
<evidence type="ECO:0000256" key="22">
    <source>
        <dbReference type="SAM" id="Phobius"/>
    </source>
</evidence>
<evidence type="ECO:0000256" key="17">
    <source>
        <dbReference type="ARBA" id="ARBA00023288"/>
    </source>
</evidence>
<dbReference type="PaxDb" id="30732-ENSOMEP00000030363"/>
<feature type="transmembrane region" description="Helical" evidence="22">
    <location>
        <begin position="311"/>
        <end position="329"/>
    </location>
</feature>
<dbReference type="PANTHER" id="PTHR11537:SF23">
    <property type="entry name" value="POTASSIUM VOLTAGE-GATED CHANNEL SUBFAMILY A MEMBER 2"/>
    <property type="match status" value="1"/>
</dbReference>
<evidence type="ECO:0000256" key="21">
    <source>
        <dbReference type="SAM" id="MobiDB-lite"/>
    </source>
</evidence>
<evidence type="ECO:0000256" key="1">
    <source>
        <dbReference type="ARBA" id="ARBA00004651"/>
    </source>
</evidence>
<organism evidence="24 25">
    <name type="scientific">Oryzias melastigma</name>
    <name type="common">Marine medaka</name>
    <dbReference type="NCBI Taxonomy" id="30732"/>
    <lineage>
        <taxon>Eukaryota</taxon>
        <taxon>Metazoa</taxon>
        <taxon>Chordata</taxon>
        <taxon>Craniata</taxon>
        <taxon>Vertebrata</taxon>
        <taxon>Euteleostomi</taxon>
        <taxon>Actinopterygii</taxon>
        <taxon>Neopterygii</taxon>
        <taxon>Teleostei</taxon>
        <taxon>Neoteleostei</taxon>
        <taxon>Acanthomorphata</taxon>
        <taxon>Ovalentaria</taxon>
        <taxon>Atherinomorphae</taxon>
        <taxon>Beloniformes</taxon>
        <taxon>Adrianichthyidae</taxon>
        <taxon>Oryziinae</taxon>
        <taxon>Oryzias</taxon>
    </lineage>
</organism>
<protein>
    <recommendedName>
        <fullName evidence="3">Potassium voltage-gated channel subfamily A member 2</fullName>
    </recommendedName>
    <alternativeName>
        <fullName evidence="19">Voltage-gated potassium channel subunit Kv1.2</fullName>
    </alternativeName>
</protein>
<keyword evidence="4" id="KW-0813">Transport</keyword>
<keyword evidence="15" id="KW-0564">Palmitate</keyword>
<evidence type="ECO:0000256" key="14">
    <source>
        <dbReference type="ARBA" id="ARBA00023136"/>
    </source>
</evidence>
<evidence type="ECO:0000256" key="15">
    <source>
        <dbReference type="ARBA" id="ARBA00023139"/>
    </source>
</evidence>
<evidence type="ECO:0000313" key="25">
    <source>
        <dbReference type="Proteomes" id="UP000261560"/>
    </source>
</evidence>
<dbReference type="SUPFAM" id="SSF81324">
    <property type="entry name" value="Voltage-gated potassium channels"/>
    <property type="match status" value="1"/>
</dbReference>
<dbReference type="InterPro" id="IPR004049">
    <property type="entry name" value="K_chnl_volt-dep_Kv1.2"/>
</dbReference>
<dbReference type="PANTHER" id="PTHR11537">
    <property type="entry name" value="VOLTAGE-GATED POTASSIUM CHANNEL"/>
    <property type="match status" value="1"/>
</dbReference>
<dbReference type="InterPro" id="IPR003968">
    <property type="entry name" value="K_chnl_volt-dep_Kv"/>
</dbReference>
<evidence type="ECO:0000256" key="5">
    <source>
        <dbReference type="ARBA" id="ARBA00022475"/>
    </source>
</evidence>
<keyword evidence="11" id="KW-0630">Potassium</keyword>
<dbReference type="SUPFAM" id="SSF54695">
    <property type="entry name" value="POZ domain"/>
    <property type="match status" value="1"/>
</dbReference>
<dbReference type="Ensembl" id="ENSOMET00000020684.1">
    <property type="protein sequence ID" value="ENSOMEP00000030363.1"/>
    <property type="gene ID" value="ENSOMEG00000014579.1"/>
</dbReference>
<dbReference type="FunFam" id="3.30.710.10:FF:000007">
    <property type="entry name" value="Potassium voltage-gated channel subfamily A member 2"/>
    <property type="match status" value="1"/>
</dbReference>
<feature type="transmembrane region" description="Helical" evidence="22">
    <location>
        <begin position="389"/>
        <end position="410"/>
    </location>
</feature>
<dbReference type="GO" id="GO:0043679">
    <property type="term" value="C:axon terminus"/>
    <property type="evidence" value="ECO:0007669"/>
    <property type="project" value="TreeGrafter"/>
</dbReference>
<keyword evidence="9" id="KW-0631">Potassium channel</keyword>
<keyword evidence="10" id="KW-0851">Voltage-gated channel</keyword>
<evidence type="ECO:0000256" key="19">
    <source>
        <dbReference type="ARBA" id="ARBA00033198"/>
    </source>
</evidence>
<evidence type="ECO:0000256" key="11">
    <source>
        <dbReference type="ARBA" id="ARBA00022958"/>
    </source>
</evidence>
<dbReference type="PRINTS" id="PR01496">
    <property type="entry name" value="SHAKERCHANEL"/>
</dbReference>
<dbReference type="GO" id="GO:0051260">
    <property type="term" value="P:protein homooligomerization"/>
    <property type="evidence" value="ECO:0007669"/>
    <property type="project" value="InterPro"/>
</dbReference>
<keyword evidence="5" id="KW-1003">Cell membrane</keyword>
<feature type="transmembrane region" description="Helical" evidence="22">
    <location>
        <begin position="450"/>
        <end position="471"/>
    </location>
</feature>
<keyword evidence="7" id="KW-0597">Phosphoprotein</keyword>
<dbReference type="GO" id="GO:0008076">
    <property type="term" value="C:voltage-gated potassium channel complex"/>
    <property type="evidence" value="ECO:0007669"/>
    <property type="project" value="InterPro"/>
</dbReference>
<evidence type="ECO:0000256" key="16">
    <source>
        <dbReference type="ARBA" id="ARBA00023180"/>
    </source>
</evidence>
<dbReference type="InterPro" id="IPR028325">
    <property type="entry name" value="VG_K_chnl"/>
</dbReference>
<feature type="transmembrane region" description="Helical" evidence="22">
    <location>
        <begin position="224"/>
        <end position="248"/>
    </location>
</feature>
<dbReference type="Gene3D" id="1.10.287.70">
    <property type="match status" value="1"/>
</dbReference>
<dbReference type="GeneTree" id="ENSGT00940000158688"/>
<keyword evidence="14 22" id="KW-0472">Membrane</keyword>
<feature type="domain" description="BTB" evidence="23">
    <location>
        <begin position="93"/>
        <end position="193"/>
    </location>
</feature>
<dbReference type="FunFam" id="1.10.287.70:FF:000002">
    <property type="entry name" value="Potassium voltage-gated channel subfamily a member"/>
    <property type="match status" value="1"/>
</dbReference>
<evidence type="ECO:0000256" key="13">
    <source>
        <dbReference type="ARBA" id="ARBA00023065"/>
    </source>
</evidence>
<keyword evidence="17" id="KW-0449">Lipoprotein</keyword>
<feature type="transmembrane region" description="Helical" evidence="22">
    <location>
        <begin position="283"/>
        <end position="304"/>
    </location>
</feature>
<dbReference type="InterPro" id="IPR003131">
    <property type="entry name" value="T1-type_BTB"/>
</dbReference>